<comment type="caution">
    <text evidence="20">The sequence shown here is derived from an EMBL/GenBank/DDBJ whole genome shotgun (WGS) entry which is preliminary data.</text>
</comment>
<keyword evidence="11 14" id="KW-0460">Magnesium</keyword>
<dbReference type="Pfam" id="PF00438">
    <property type="entry name" value="S-AdoMet_synt_N"/>
    <property type="match status" value="1"/>
</dbReference>
<dbReference type="CDD" id="cd18079">
    <property type="entry name" value="S-AdoMet_synt"/>
    <property type="match status" value="1"/>
</dbReference>
<reference evidence="20 21" key="1">
    <citation type="submission" date="2016-07" db="EMBL/GenBank/DDBJ databases">
        <title>Draft Genome Sequence of Bifidobacterium adolescentis strain Km 4.</title>
        <authorList>
            <person name="Danilenko V.N."/>
        </authorList>
    </citation>
    <scope>NUCLEOTIDE SEQUENCE [LARGE SCALE GENOMIC DNA]</scope>
    <source>
        <strain evidence="20 21">Km 4</strain>
    </source>
</reference>
<dbReference type="InterPro" id="IPR022636">
    <property type="entry name" value="S-AdoMet_synthetase_sfam"/>
</dbReference>
<dbReference type="UniPathway" id="UPA00315">
    <property type="reaction ID" value="UER00080"/>
</dbReference>
<name>A0A1E7XY81_BIFAD</name>
<feature type="domain" description="S-adenosylmethionine synthetase central" evidence="18">
    <location>
        <begin position="113"/>
        <end position="229"/>
    </location>
</feature>
<dbReference type="EMBL" id="MAXD01000011">
    <property type="protein sequence ID" value="OFA33795.1"/>
    <property type="molecule type" value="Genomic_DNA"/>
</dbReference>
<comment type="pathway">
    <text evidence="3">Amino-acid biosynthesis; S-adenosyl-L-methionine biosynthesis; S-adenosyl-L-methionine from L-methionine: step 1/1.</text>
</comment>
<comment type="subcellular location">
    <subcellularLocation>
        <location evidence="14">Cytoplasm</location>
    </subcellularLocation>
</comment>
<evidence type="ECO:0000259" key="19">
    <source>
        <dbReference type="Pfam" id="PF02773"/>
    </source>
</evidence>
<evidence type="ECO:0000256" key="15">
    <source>
        <dbReference type="RuleBase" id="RU004462"/>
    </source>
</evidence>
<dbReference type="Proteomes" id="UP000175684">
    <property type="component" value="Unassembled WGS sequence"/>
</dbReference>
<gene>
    <name evidence="20" type="ORF">BBK15_09125</name>
</gene>
<dbReference type="InterPro" id="IPR022628">
    <property type="entry name" value="S-AdoMet_synt_N"/>
</dbReference>
<evidence type="ECO:0000256" key="13">
    <source>
        <dbReference type="NCBIfam" id="TIGR01034"/>
    </source>
</evidence>
<feature type="region of interest" description="Disordered" evidence="16">
    <location>
        <begin position="361"/>
        <end position="383"/>
    </location>
</feature>
<evidence type="ECO:0000256" key="10">
    <source>
        <dbReference type="ARBA" id="ARBA00022840"/>
    </source>
</evidence>
<dbReference type="GO" id="GO:0006556">
    <property type="term" value="P:S-adenosylmethionine biosynthetic process"/>
    <property type="evidence" value="ECO:0007669"/>
    <property type="project" value="UniProtKB-UniRule"/>
</dbReference>
<dbReference type="InterPro" id="IPR002133">
    <property type="entry name" value="S-AdoMet_synthetase"/>
</dbReference>
<keyword evidence="10" id="KW-0067">ATP-binding</keyword>
<evidence type="ECO:0000256" key="12">
    <source>
        <dbReference type="ARBA" id="ARBA00022958"/>
    </source>
</evidence>
<dbReference type="PIRSF" id="PIRSF000497">
    <property type="entry name" value="MAT"/>
    <property type="match status" value="1"/>
</dbReference>
<accession>A0A1E7XY81</accession>
<evidence type="ECO:0000259" key="18">
    <source>
        <dbReference type="Pfam" id="PF02772"/>
    </source>
</evidence>
<dbReference type="GO" id="GO:0005524">
    <property type="term" value="F:ATP binding"/>
    <property type="evidence" value="ECO:0007669"/>
    <property type="project" value="UniProtKB-KW"/>
</dbReference>
<comment type="similarity">
    <text evidence="4 15">Belongs to the AdoMet synthase family.</text>
</comment>
<organism evidence="20 21">
    <name type="scientific">Bifidobacterium adolescentis</name>
    <dbReference type="NCBI Taxonomy" id="1680"/>
    <lineage>
        <taxon>Bacteria</taxon>
        <taxon>Bacillati</taxon>
        <taxon>Actinomycetota</taxon>
        <taxon>Actinomycetes</taxon>
        <taxon>Bifidobacteriales</taxon>
        <taxon>Bifidobacteriaceae</taxon>
        <taxon>Bifidobacterium</taxon>
    </lineage>
</organism>
<dbReference type="PROSITE" id="PS00377">
    <property type="entry name" value="ADOMET_SYNTHASE_2"/>
    <property type="match status" value="1"/>
</dbReference>
<evidence type="ECO:0000256" key="7">
    <source>
        <dbReference type="ARBA" id="ARBA00022679"/>
    </source>
</evidence>
<evidence type="ECO:0000256" key="1">
    <source>
        <dbReference type="ARBA" id="ARBA00001946"/>
    </source>
</evidence>
<dbReference type="InterPro" id="IPR022629">
    <property type="entry name" value="S-AdoMet_synt_central"/>
</dbReference>
<evidence type="ECO:0000256" key="14">
    <source>
        <dbReference type="RuleBase" id="RU000542"/>
    </source>
</evidence>
<proteinExistence type="inferred from homology"/>
<sequence>MVTKYRTAEAVTPGHPDKLCDLISDMVLDDMLAHDPHAHVAAETCAAGDTVMVFGEINSHDGHKPDAESIVRHAFRTVGYIDPSYGATADGVRVIDGMHAQSAEIDAAVGDADGAGDQGVMVGHATGATETMLPPETELARQLAARLWEARANGIGWLRPDGKAQVTLRTDGGATALDSILISTQHDPGMTPAAIRGCVSMYIVDPVLAAHPELDATDWRLDVNPSGSFVLGGPEGDAGLTGRKIVVDQYGPSVPVGGGAFSGKDPSKVDRSAAYMARHIAVSLVHARLCHEATVRLAYGIGVAEPTDVSVDAHGTGIADDAILSAAVRDVFDLTPRGIIDALDLRRPIYADTALHGHFGRPELPWEKPSGPGALRSAVEARL</sequence>
<evidence type="ECO:0000256" key="2">
    <source>
        <dbReference type="ARBA" id="ARBA00001958"/>
    </source>
</evidence>
<evidence type="ECO:0000256" key="3">
    <source>
        <dbReference type="ARBA" id="ARBA00005224"/>
    </source>
</evidence>
<evidence type="ECO:0000256" key="6">
    <source>
        <dbReference type="ARBA" id="ARBA00022563"/>
    </source>
</evidence>
<dbReference type="GO" id="GO:0046872">
    <property type="term" value="F:metal ion binding"/>
    <property type="evidence" value="ECO:0007669"/>
    <property type="project" value="UniProtKB-KW"/>
</dbReference>
<comment type="subunit">
    <text evidence="14">Homotetramer.</text>
</comment>
<dbReference type="GO" id="GO:0004478">
    <property type="term" value="F:methionine adenosyltransferase activity"/>
    <property type="evidence" value="ECO:0007669"/>
    <property type="project" value="UniProtKB-UniRule"/>
</dbReference>
<dbReference type="InterPro" id="IPR022631">
    <property type="entry name" value="ADOMET_SYNTHASE_CS"/>
</dbReference>
<dbReference type="NCBIfam" id="TIGR01034">
    <property type="entry name" value="metK"/>
    <property type="match status" value="1"/>
</dbReference>
<evidence type="ECO:0000313" key="21">
    <source>
        <dbReference type="Proteomes" id="UP000175684"/>
    </source>
</evidence>
<evidence type="ECO:0000313" key="20">
    <source>
        <dbReference type="EMBL" id="OFA33795.1"/>
    </source>
</evidence>
<dbReference type="Pfam" id="PF02772">
    <property type="entry name" value="S-AdoMet_synt_M"/>
    <property type="match status" value="1"/>
</dbReference>
<dbReference type="AlphaFoldDB" id="A0A1E7XY81"/>
<keyword evidence="12 14" id="KW-0630">Potassium</keyword>
<comment type="cofactor">
    <cofactor evidence="2">
        <name>K(+)</name>
        <dbReference type="ChEBI" id="CHEBI:29103"/>
    </cofactor>
</comment>
<evidence type="ECO:0000256" key="5">
    <source>
        <dbReference type="ARBA" id="ARBA00012828"/>
    </source>
</evidence>
<dbReference type="PROSITE" id="PS00376">
    <property type="entry name" value="ADOMET_SYNTHASE_1"/>
    <property type="match status" value="1"/>
</dbReference>
<evidence type="ECO:0000259" key="17">
    <source>
        <dbReference type="Pfam" id="PF00438"/>
    </source>
</evidence>
<evidence type="ECO:0000256" key="8">
    <source>
        <dbReference type="ARBA" id="ARBA00022723"/>
    </source>
</evidence>
<evidence type="ECO:0000256" key="11">
    <source>
        <dbReference type="ARBA" id="ARBA00022842"/>
    </source>
</evidence>
<evidence type="ECO:0000256" key="9">
    <source>
        <dbReference type="ARBA" id="ARBA00022741"/>
    </source>
</evidence>
<dbReference type="RefSeq" id="WP_070122938.1">
    <property type="nucleotide sequence ID" value="NZ_MAXD01000011.1"/>
</dbReference>
<keyword evidence="7 20" id="KW-0808">Transferase</keyword>
<protein>
    <recommendedName>
        <fullName evidence="5 13">Methionine adenosyltransferase</fullName>
        <ecNumber evidence="5 13">2.5.1.6</ecNumber>
    </recommendedName>
</protein>
<dbReference type="InterPro" id="IPR022630">
    <property type="entry name" value="S-AdoMet_synt_C"/>
</dbReference>
<keyword evidence="9" id="KW-0547">Nucleotide-binding</keyword>
<keyword evidence="6" id="KW-0554">One-carbon metabolism</keyword>
<dbReference type="Gene3D" id="3.30.300.10">
    <property type="match status" value="3"/>
</dbReference>
<feature type="domain" description="S-adenosylmethionine synthetase C-terminal" evidence="19">
    <location>
        <begin position="231"/>
        <end position="368"/>
    </location>
</feature>
<evidence type="ECO:0000256" key="16">
    <source>
        <dbReference type="SAM" id="MobiDB-lite"/>
    </source>
</evidence>
<comment type="cofactor">
    <cofactor evidence="1">
        <name>Mg(2+)</name>
        <dbReference type="ChEBI" id="CHEBI:18420"/>
    </cofactor>
</comment>
<dbReference type="EC" id="2.5.1.6" evidence="5 13"/>
<feature type="domain" description="S-adenosylmethionine synthetase N-terminal" evidence="17">
    <location>
        <begin position="5"/>
        <end position="103"/>
    </location>
</feature>
<dbReference type="GO" id="GO:0006730">
    <property type="term" value="P:one-carbon metabolic process"/>
    <property type="evidence" value="ECO:0007669"/>
    <property type="project" value="UniProtKB-KW"/>
</dbReference>
<keyword evidence="8 14" id="KW-0479">Metal-binding</keyword>
<evidence type="ECO:0000256" key="4">
    <source>
        <dbReference type="ARBA" id="ARBA00009685"/>
    </source>
</evidence>
<dbReference type="GO" id="GO:0005737">
    <property type="term" value="C:cytoplasm"/>
    <property type="evidence" value="ECO:0007669"/>
    <property type="project" value="UniProtKB-SubCell"/>
</dbReference>
<dbReference type="OrthoDB" id="9801686at2"/>
<dbReference type="SUPFAM" id="SSF55973">
    <property type="entry name" value="S-adenosylmethionine synthetase"/>
    <property type="match status" value="3"/>
</dbReference>
<dbReference type="Pfam" id="PF02773">
    <property type="entry name" value="S-AdoMet_synt_C"/>
    <property type="match status" value="1"/>
</dbReference>
<dbReference type="PANTHER" id="PTHR11964">
    <property type="entry name" value="S-ADENOSYLMETHIONINE SYNTHETASE"/>
    <property type="match status" value="1"/>
</dbReference>